<dbReference type="InterPro" id="IPR029058">
    <property type="entry name" value="AB_hydrolase_fold"/>
</dbReference>
<protein>
    <submittedName>
        <fullName evidence="2">Pimeloyl-ACP methyl ester carboxylesterase</fullName>
    </submittedName>
</protein>
<name>A0A840BQS2_9RHOO</name>
<sequence length="387" mass="41525">MSKNDKPKPKPHYAPALQRGLHEVSHQVEAMHRAIAGKTFGALKQVPVVAQPAALIESIHDAVSTGIHAAVRLGNRGLLNLAGRAESALASDAPPGRRESGVRAAINGVFGDHVAANGEALATPMQFFERGKTAPVAIEHLKLRHHRVCIFLHGLACDEHCWTPDDESDQPDYGARVLADFGYTPLYLRYNTGLPIADNAAAFAEQMESLVAARPDIEEFLLIGHSMGGLVARSAFWQAAGAEWLTRVRMLICLGSPQLGSPLERLGMITNRVLDSFDVTAPIGAIARRRSAGIRDLHDGIGSDEGQDPPDIELRFLGATIAEDSDSTLGKLVGDGLVTPDSALAERTRANVARAQLGGLGHMAMLHDARVWQQIRTWIGEGYVPAA</sequence>
<gene>
    <name evidence="2" type="ORF">GGR36_003234</name>
</gene>
<feature type="domain" description="GPI inositol-deacylase PGAP1-like alpha/beta" evidence="1">
    <location>
        <begin position="212"/>
        <end position="264"/>
    </location>
</feature>
<organism evidence="2 3">
    <name type="scientific">Niveibacterium umoris</name>
    <dbReference type="NCBI Taxonomy" id="1193620"/>
    <lineage>
        <taxon>Bacteria</taxon>
        <taxon>Pseudomonadati</taxon>
        <taxon>Pseudomonadota</taxon>
        <taxon>Betaproteobacteria</taxon>
        <taxon>Rhodocyclales</taxon>
        <taxon>Rhodocyclaceae</taxon>
        <taxon>Niveibacterium</taxon>
    </lineage>
</organism>
<dbReference type="PANTHER" id="PTHR37946">
    <property type="entry name" value="SLL1969 PROTEIN"/>
    <property type="match status" value="1"/>
</dbReference>
<dbReference type="PANTHER" id="PTHR37946:SF1">
    <property type="entry name" value="SLL1969 PROTEIN"/>
    <property type="match status" value="1"/>
</dbReference>
<proteinExistence type="predicted"/>
<dbReference type="Gene3D" id="3.40.50.1820">
    <property type="entry name" value="alpha/beta hydrolase"/>
    <property type="match status" value="1"/>
</dbReference>
<dbReference type="SUPFAM" id="SSF53474">
    <property type="entry name" value="alpha/beta-Hydrolases"/>
    <property type="match status" value="1"/>
</dbReference>
<dbReference type="GO" id="GO:0016788">
    <property type="term" value="F:hydrolase activity, acting on ester bonds"/>
    <property type="evidence" value="ECO:0007669"/>
    <property type="project" value="InterPro"/>
</dbReference>
<comment type="caution">
    <text evidence="2">The sequence shown here is derived from an EMBL/GenBank/DDBJ whole genome shotgun (WGS) entry which is preliminary data.</text>
</comment>
<keyword evidence="3" id="KW-1185">Reference proteome</keyword>
<evidence type="ECO:0000313" key="3">
    <source>
        <dbReference type="Proteomes" id="UP000561045"/>
    </source>
</evidence>
<accession>A0A840BQS2</accession>
<dbReference type="Proteomes" id="UP000561045">
    <property type="component" value="Unassembled WGS sequence"/>
</dbReference>
<dbReference type="RefSeq" id="WP_183635799.1">
    <property type="nucleotide sequence ID" value="NZ_BAABLE010000005.1"/>
</dbReference>
<reference evidence="2 3" key="1">
    <citation type="submission" date="2020-08" db="EMBL/GenBank/DDBJ databases">
        <title>Genomic Encyclopedia of Type Strains, Phase IV (KMG-IV): sequencing the most valuable type-strain genomes for metagenomic binning, comparative biology and taxonomic classification.</title>
        <authorList>
            <person name="Goeker M."/>
        </authorList>
    </citation>
    <scope>NUCLEOTIDE SEQUENCE [LARGE SCALE GENOMIC DNA]</scope>
    <source>
        <strain evidence="2 3">DSM 106739</strain>
    </source>
</reference>
<evidence type="ECO:0000259" key="1">
    <source>
        <dbReference type="Pfam" id="PF07819"/>
    </source>
</evidence>
<evidence type="ECO:0000313" key="2">
    <source>
        <dbReference type="EMBL" id="MBB4013888.1"/>
    </source>
</evidence>
<dbReference type="InterPro" id="IPR012908">
    <property type="entry name" value="PGAP1-ab_dom-like"/>
</dbReference>
<dbReference type="AlphaFoldDB" id="A0A840BQS2"/>
<dbReference type="Pfam" id="PF07819">
    <property type="entry name" value="PGAP1"/>
    <property type="match status" value="1"/>
</dbReference>
<dbReference type="EMBL" id="JACIET010000002">
    <property type="protein sequence ID" value="MBB4013888.1"/>
    <property type="molecule type" value="Genomic_DNA"/>
</dbReference>